<sequence>MNYFSMKADQNRDERLNTKNFLFATIPGIDDPEKLEGIGMGMQIEKFNDILNKKEDKEIYKVFKEYIKTKRMNVQILKEPQEWQKQVDRLCKEENNLISISFVENKIPPTDIYYSVKLEELKQDFGKFLQNYNG</sequence>
<name>A0ABW8U158_9CLOT</name>
<dbReference type="RefSeq" id="WP_406766763.1">
    <property type="nucleotide sequence ID" value="NZ_JBJHZY010000006.1"/>
</dbReference>
<comment type="caution">
    <text evidence="1">The sequence shown here is derived from an EMBL/GenBank/DDBJ whole genome shotgun (WGS) entry which is preliminary data.</text>
</comment>
<protein>
    <submittedName>
        <fullName evidence="1">Uncharacterized protein</fullName>
    </submittedName>
</protein>
<proteinExistence type="predicted"/>
<dbReference type="Proteomes" id="UP001623661">
    <property type="component" value="Unassembled WGS sequence"/>
</dbReference>
<reference evidence="1 2" key="1">
    <citation type="submission" date="2024-11" db="EMBL/GenBank/DDBJ databases">
        <authorList>
            <person name="Heng Y.C."/>
            <person name="Lim A.C.H."/>
            <person name="Lee J.K.Y."/>
            <person name="Kittelmann S."/>
        </authorList>
    </citation>
    <scope>NUCLEOTIDE SEQUENCE [LARGE SCALE GENOMIC DNA]</scope>
    <source>
        <strain evidence="1 2">WILCCON 0202</strain>
    </source>
</reference>
<evidence type="ECO:0000313" key="1">
    <source>
        <dbReference type="EMBL" id="MFL0270131.1"/>
    </source>
</evidence>
<organism evidence="1 2">
    <name type="scientific">Candidatus Clostridium radicumherbarum</name>
    <dbReference type="NCBI Taxonomy" id="3381662"/>
    <lineage>
        <taxon>Bacteria</taxon>
        <taxon>Bacillati</taxon>
        <taxon>Bacillota</taxon>
        <taxon>Clostridia</taxon>
        <taxon>Eubacteriales</taxon>
        <taxon>Clostridiaceae</taxon>
        <taxon>Clostridium</taxon>
    </lineage>
</organism>
<dbReference type="EMBL" id="JBJHZY010000006">
    <property type="protein sequence ID" value="MFL0270131.1"/>
    <property type="molecule type" value="Genomic_DNA"/>
</dbReference>
<accession>A0ABW8U158</accession>
<evidence type="ECO:0000313" key="2">
    <source>
        <dbReference type="Proteomes" id="UP001623661"/>
    </source>
</evidence>
<gene>
    <name evidence="1" type="ORF">ACJDUH_18790</name>
</gene>
<keyword evidence="2" id="KW-1185">Reference proteome</keyword>